<evidence type="ECO:0000313" key="16">
    <source>
        <dbReference type="WBParaSite" id="TCNE_0000826901-mRNA-1"/>
    </source>
</evidence>
<evidence type="ECO:0000256" key="8">
    <source>
        <dbReference type="SAM" id="Phobius"/>
    </source>
</evidence>
<gene>
    <name evidence="14" type="ORF">TCNE_LOCUS8269</name>
</gene>
<feature type="chain" id="PRO_5044553206" evidence="9">
    <location>
        <begin position="23"/>
        <end position="1139"/>
    </location>
</feature>
<dbReference type="InterPro" id="IPR055075">
    <property type="entry name" value="NOMO-like_N"/>
</dbReference>
<evidence type="ECO:0000256" key="1">
    <source>
        <dbReference type="ARBA" id="ARBA00004115"/>
    </source>
</evidence>
<feature type="domain" description="NOMO seventh transthyretin-like" evidence="12">
    <location>
        <begin position="556"/>
        <end position="628"/>
    </location>
</feature>
<evidence type="ECO:0000256" key="3">
    <source>
        <dbReference type="ARBA" id="ARBA00022729"/>
    </source>
</evidence>
<evidence type="ECO:0000256" key="6">
    <source>
        <dbReference type="ARBA" id="ARBA00023136"/>
    </source>
</evidence>
<evidence type="ECO:0000313" key="15">
    <source>
        <dbReference type="Proteomes" id="UP000050794"/>
    </source>
</evidence>
<dbReference type="InterPro" id="IPR056319">
    <property type="entry name" value="NOMO_7th"/>
</dbReference>
<keyword evidence="6 8" id="KW-0472">Membrane</keyword>
<evidence type="ECO:0000256" key="5">
    <source>
        <dbReference type="ARBA" id="ARBA00022989"/>
    </source>
</evidence>
<keyword evidence="2 8" id="KW-0812">Transmembrane</keyword>
<evidence type="ECO:0000256" key="2">
    <source>
        <dbReference type="ARBA" id="ARBA00022692"/>
    </source>
</evidence>
<feature type="domain" description="NOMO-like N-terminal beta-sandwich" evidence="10">
    <location>
        <begin position="28"/>
        <end position="109"/>
    </location>
</feature>
<reference evidence="14 15" key="2">
    <citation type="submission" date="2018-11" db="EMBL/GenBank/DDBJ databases">
        <authorList>
            <consortium name="Pathogen Informatics"/>
        </authorList>
    </citation>
    <scope>NUCLEOTIDE SEQUENCE [LARGE SCALE GENOMIC DNA]</scope>
</reference>
<proteinExistence type="predicted"/>
<name>A0A183UIE9_TOXCA</name>
<dbReference type="InterPro" id="IPR056190">
    <property type="entry name" value="NOMO_5th"/>
</dbReference>
<dbReference type="Pfam" id="PF23141">
    <property type="entry name" value="Ig_NOMO"/>
    <property type="match status" value="1"/>
</dbReference>
<evidence type="ECO:0000259" key="12">
    <source>
        <dbReference type="Pfam" id="PF23141"/>
    </source>
</evidence>
<dbReference type="SUPFAM" id="SSF49478">
    <property type="entry name" value="Cna protein B-type domain"/>
    <property type="match status" value="1"/>
</dbReference>
<feature type="domain" description="NOMO fifth transthyretin-like" evidence="13">
    <location>
        <begin position="390"/>
        <end position="468"/>
    </location>
</feature>
<dbReference type="GO" id="GO:0030246">
    <property type="term" value="F:carbohydrate binding"/>
    <property type="evidence" value="ECO:0007669"/>
    <property type="project" value="InterPro"/>
</dbReference>
<dbReference type="AlphaFoldDB" id="A0A183UIE9"/>
<protein>
    <submittedName>
        <fullName evidence="16">Nodal modulator 1</fullName>
    </submittedName>
</protein>
<dbReference type="InterPro" id="IPR051417">
    <property type="entry name" value="SDr/BOS_complex"/>
</dbReference>
<organism evidence="15 16">
    <name type="scientific">Toxocara canis</name>
    <name type="common">Canine roundworm</name>
    <dbReference type="NCBI Taxonomy" id="6265"/>
    <lineage>
        <taxon>Eukaryota</taxon>
        <taxon>Metazoa</taxon>
        <taxon>Ecdysozoa</taxon>
        <taxon>Nematoda</taxon>
        <taxon>Chromadorea</taxon>
        <taxon>Rhabditida</taxon>
        <taxon>Spirurina</taxon>
        <taxon>Ascaridomorpha</taxon>
        <taxon>Ascaridoidea</taxon>
        <taxon>Toxocaridae</taxon>
        <taxon>Toxocara</taxon>
    </lineage>
</organism>
<evidence type="ECO:0000256" key="4">
    <source>
        <dbReference type="ARBA" id="ARBA00022824"/>
    </source>
</evidence>
<keyword evidence="15" id="KW-1185">Reference proteome</keyword>
<dbReference type="Pfam" id="PF22898">
    <property type="entry name" value="NOMO1-like_1st"/>
    <property type="match status" value="1"/>
</dbReference>
<dbReference type="InterPro" id="IPR055073">
    <property type="entry name" value="NOMO1-like_9th"/>
</dbReference>
<dbReference type="Pfam" id="PF23194">
    <property type="entry name" value="NOMO_5th"/>
    <property type="match status" value="1"/>
</dbReference>
<comment type="subcellular location">
    <subcellularLocation>
        <location evidence="1">Endoplasmic reticulum membrane</location>
        <topology evidence="1">Single-pass type I membrane protein</topology>
    </subcellularLocation>
</comment>
<evidence type="ECO:0000256" key="7">
    <source>
        <dbReference type="SAM" id="MobiDB-lite"/>
    </source>
</evidence>
<reference evidence="16" key="1">
    <citation type="submission" date="2016-06" db="UniProtKB">
        <authorList>
            <consortium name="WormBaseParasite"/>
        </authorList>
    </citation>
    <scope>IDENTIFICATION</scope>
</reference>
<dbReference type="Proteomes" id="UP000050794">
    <property type="component" value="Unassembled WGS sequence"/>
</dbReference>
<feature type="signal peptide" evidence="9">
    <location>
        <begin position="1"/>
        <end position="22"/>
    </location>
</feature>
<dbReference type="PANTHER" id="PTHR23303">
    <property type="entry name" value="CARBOXYPEPTIDASE REGULATORY REGION-CONTAINING"/>
    <property type="match status" value="1"/>
</dbReference>
<sequence>MAQLITAIHAAVIIALSTVASAEVYSCGGFVKSANIPIDYSKIQAAEGNLKYETECNPSNGYYMIPVYNKAAYSIRVFAPEGWFFEPSSVELKVDGESDACSRGEDINFVLSAFALEGVLKSGDGGGPAGVRLTLSSLDGTLIAETKTSNNGQYRFRAPPGKYLASRVQVSTADGSTECIERGKVPAEVVASPVKVSPDLKISGHLLTVTLHSKTKPLPGVLVSLYSKNPVKLSSCKRTASIPEGVPAEEKLVCSLESDANGVALFPCLPPGNYSITPSLSTAKLRFTFSPKVHTLLMKSAPAKVHFDMEGFSSRGRVRLGSSPVADAQIIVNGQLKAQSDASGWYDLDGLQEEEYLITAKKDHFEFATVSVRLSAAEAEIPDVIASKVELCGYVEVEEGNSRAMVMFITNKHSNDPQSARSDANGRFCKMLTPQQFIISPSNEVSIVMTPKQREVDLSSGPVLNVIFTQFKANIIAKVTCLDRCDPLKVGLWNGDEMLKSVEGTEQIRFTGVSPDFYTLKIVDDGRFCWESAEIRVLIERSDVNDIVFRQNGYRATVHLSHAAKMKWHLSDKKQLGGQVELRSGTSNFCVPLAGVYSLSFEACHVFDHAIYEISVPQESPLTATAVKFLTTASVISNSHTANASDFSLLMKSATEERTVMASASSDGKFNFEFYVSASDADSTITLIPQSSTYLFTPTSHSFHFNGECHTNVASFIADKGVFVEGSITPPLEGVQIRSPHKTDRHLVLNAVTDSNGRFRMGPVRNVADFELLAEKEGYKFEKGEKLGVLHAVKLSQLRIALLDADSNEPLSSVLLSLSGVDNYRSNNLVNESGKINFVGLKPGEYFIRPILQEYRFEPPTLMLNVKEGEVESVTLKGRRFAYSVFGRVTHLAGQPVASSVVEAVSEQCSQLQEEDVTSEQGMYRVRGLHPNCVYRLTLKTTDGRRIQSYPTHYDVAVSGEDVKDVNFVLAHIGQHFEVVGDVEFVNIKPPAQYKIGLYKGDIAVQKVFVNSPSSIFFFSKLPIDNTEYSVRFESVRGFTGHKYDASEVTFTADSSFKAIKLVVRPQRKSSEVEISGGSYFALPFFLFVALLFFNHQKALAVAESAFMRVSNFSIPRRSPTPPDEHSDSIRRRQKPKKA</sequence>
<dbReference type="InterPro" id="IPR013784">
    <property type="entry name" value="Carb-bd-like_fold"/>
</dbReference>
<evidence type="ECO:0000256" key="9">
    <source>
        <dbReference type="SAM" id="SignalP"/>
    </source>
</evidence>
<accession>A0A183UIE9</accession>
<evidence type="ECO:0000259" key="13">
    <source>
        <dbReference type="Pfam" id="PF23194"/>
    </source>
</evidence>
<feature type="region of interest" description="Disordered" evidence="7">
    <location>
        <begin position="1117"/>
        <end position="1139"/>
    </location>
</feature>
<evidence type="ECO:0000313" key="14">
    <source>
        <dbReference type="EMBL" id="VDM39590.1"/>
    </source>
</evidence>
<dbReference type="Pfam" id="PF22902">
    <property type="entry name" value="NOMO1-like_9th"/>
    <property type="match status" value="1"/>
</dbReference>
<dbReference type="GO" id="GO:0005789">
    <property type="term" value="C:endoplasmic reticulum membrane"/>
    <property type="evidence" value="ECO:0007669"/>
    <property type="project" value="UniProtKB-SubCell"/>
</dbReference>
<feature type="transmembrane region" description="Helical" evidence="8">
    <location>
        <begin position="1075"/>
        <end position="1094"/>
    </location>
</feature>
<evidence type="ECO:0000259" key="11">
    <source>
        <dbReference type="Pfam" id="PF22902"/>
    </source>
</evidence>
<keyword evidence="3 9" id="KW-0732">Signal</keyword>
<keyword evidence="4" id="KW-0256">Endoplasmic reticulum</keyword>
<dbReference type="EMBL" id="UYWY01019863">
    <property type="protein sequence ID" value="VDM39590.1"/>
    <property type="molecule type" value="Genomic_DNA"/>
</dbReference>
<feature type="domain" description="NOMO-like ninth beta-sandwich" evidence="11">
    <location>
        <begin position="720"/>
        <end position="787"/>
    </location>
</feature>
<dbReference type="PANTHER" id="PTHR23303:SF14">
    <property type="entry name" value="BOS COMPLEX SUBUNIT NOMO1-RELATED"/>
    <property type="match status" value="1"/>
</dbReference>
<dbReference type="SUPFAM" id="SSF49452">
    <property type="entry name" value="Starch-binding domain-like"/>
    <property type="match status" value="1"/>
</dbReference>
<keyword evidence="5 8" id="KW-1133">Transmembrane helix</keyword>
<dbReference type="WBParaSite" id="TCNE_0000826901-mRNA-1">
    <property type="protein sequence ID" value="TCNE_0000826901-mRNA-1"/>
    <property type="gene ID" value="TCNE_0000826901"/>
</dbReference>
<evidence type="ECO:0000259" key="10">
    <source>
        <dbReference type="Pfam" id="PF22898"/>
    </source>
</evidence>